<dbReference type="Gene3D" id="2.60.40.10">
    <property type="entry name" value="Immunoglobulins"/>
    <property type="match status" value="1"/>
</dbReference>
<sequence>MKPIVVLFLLRIIFVTLVQADELESVHPTQAPPFNPNVDNFTLAGLTRKEWEGPYYQEALLGSMIYLPCALTPRVMQRLYKMRKLASTEKYYWSLLWVHQNWEMVIDPWVGDGRRGYNRMPVIPYWKTDLSVPLEEARLMIRDAKPSDNGVYACVVAMYPPEQGLAPVVLSQAELVSVHFLRIKSGRTPASECRQPRYADSVHCQTGFEDWTEHVYYPTGINKGDIIFQGKFQT</sequence>
<evidence type="ECO:0000313" key="4">
    <source>
        <dbReference type="WBParaSite" id="ECPE_0001702601-mRNA-1"/>
    </source>
</evidence>
<proteinExistence type="predicted"/>
<dbReference type="InterPro" id="IPR013783">
    <property type="entry name" value="Ig-like_fold"/>
</dbReference>
<dbReference type="AlphaFoldDB" id="A0A183BCP8"/>
<organism evidence="4">
    <name type="scientific">Echinostoma caproni</name>
    <dbReference type="NCBI Taxonomy" id="27848"/>
    <lineage>
        <taxon>Eukaryota</taxon>
        <taxon>Metazoa</taxon>
        <taxon>Spiralia</taxon>
        <taxon>Lophotrochozoa</taxon>
        <taxon>Platyhelminthes</taxon>
        <taxon>Trematoda</taxon>
        <taxon>Digenea</taxon>
        <taxon>Plagiorchiida</taxon>
        <taxon>Echinostomata</taxon>
        <taxon>Echinostomatoidea</taxon>
        <taxon>Echinostomatidae</taxon>
        <taxon>Echinostoma</taxon>
    </lineage>
</organism>
<evidence type="ECO:0000313" key="2">
    <source>
        <dbReference type="EMBL" id="VDP94257.1"/>
    </source>
</evidence>
<feature type="signal peptide" evidence="1">
    <location>
        <begin position="1"/>
        <end position="20"/>
    </location>
</feature>
<evidence type="ECO:0000313" key="3">
    <source>
        <dbReference type="Proteomes" id="UP000272942"/>
    </source>
</evidence>
<name>A0A183BCP8_9TREM</name>
<keyword evidence="3" id="KW-1185">Reference proteome</keyword>
<dbReference type="OrthoDB" id="6235377at2759"/>
<accession>A0A183BCP8</accession>
<dbReference type="CDD" id="cd00096">
    <property type="entry name" value="Ig"/>
    <property type="match status" value="1"/>
</dbReference>
<dbReference type="Proteomes" id="UP000272942">
    <property type="component" value="Unassembled WGS sequence"/>
</dbReference>
<dbReference type="EMBL" id="UZAN01066856">
    <property type="protein sequence ID" value="VDP94257.1"/>
    <property type="molecule type" value="Genomic_DNA"/>
</dbReference>
<keyword evidence="1" id="KW-0732">Signal</keyword>
<feature type="chain" id="PRO_5043138384" evidence="1">
    <location>
        <begin position="21"/>
        <end position="234"/>
    </location>
</feature>
<protein>
    <submittedName>
        <fullName evidence="4">Ig-like domain-containing protein</fullName>
    </submittedName>
</protein>
<gene>
    <name evidence="2" type="ORF">ECPE_LOCUS16983</name>
</gene>
<dbReference type="WBParaSite" id="ECPE_0001702601-mRNA-1">
    <property type="protein sequence ID" value="ECPE_0001702601-mRNA-1"/>
    <property type="gene ID" value="ECPE_0001702601"/>
</dbReference>
<evidence type="ECO:0000256" key="1">
    <source>
        <dbReference type="SAM" id="SignalP"/>
    </source>
</evidence>
<reference evidence="2 3" key="2">
    <citation type="submission" date="2018-11" db="EMBL/GenBank/DDBJ databases">
        <authorList>
            <consortium name="Pathogen Informatics"/>
        </authorList>
    </citation>
    <scope>NUCLEOTIDE SEQUENCE [LARGE SCALE GENOMIC DNA]</scope>
    <source>
        <strain evidence="2 3">Egypt</strain>
    </source>
</reference>
<reference evidence="4" key="1">
    <citation type="submission" date="2016-06" db="UniProtKB">
        <authorList>
            <consortium name="WormBaseParasite"/>
        </authorList>
    </citation>
    <scope>IDENTIFICATION</scope>
</reference>